<sequence length="134" mass="14193" precursor="true">MYVTKGGHMRRMGRWSGALLALVVAGAAQAQREEVIGVVANPPQVEAYAQPDGGEKVRLVPAAELAHKPRVLETSADHSRVRVNVGGQDLWLERRALRLKAEVNATCHVVATSRDAPPMGAGRGANSGCAPARP</sequence>
<organism evidence="2 3">
    <name type="scientific">Hydrogenophaga intermedia</name>
    <dbReference type="NCBI Taxonomy" id="65786"/>
    <lineage>
        <taxon>Bacteria</taxon>
        <taxon>Pseudomonadati</taxon>
        <taxon>Pseudomonadota</taxon>
        <taxon>Betaproteobacteria</taxon>
        <taxon>Burkholderiales</taxon>
        <taxon>Comamonadaceae</taxon>
        <taxon>Hydrogenophaga</taxon>
    </lineage>
</organism>
<evidence type="ECO:0000313" key="2">
    <source>
        <dbReference type="EMBL" id="CDN89596.1"/>
    </source>
</evidence>
<dbReference type="Proteomes" id="UP000028878">
    <property type="component" value="Unassembled WGS sequence"/>
</dbReference>
<name>A0A1L1PUA5_HYDIT</name>
<proteinExistence type="predicted"/>
<protein>
    <recommendedName>
        <fullName evidence="4">Auto-transporter adhesin head GIN domain-containing protein</fullName>
    </recommendedName>
</protein>
<evidence type="ECO:0000313" key="3">
    <source>
        <dbReference type="Proteomes" id="UP000028878"/>
    </source>
</evidence>
<dbReference type="AlphaFoldDB" id="A0A1L1PUA5"/>
<reference evidence="3" key="2">
    <citation type="submission" date="2014-11" db="EMBL/GenBank/DDBJ databases">
        <title>Draft genome sequence of Hydrogenophaga intermedia S1.</title>
        <authorList>
            <person name="Gan H.M."/>
            <person name="Chew T.H."/>
            <person name="Stolz A."/>
        </authorList>
    </citation>
    <scope>NUCLEOTIDE SEQUENCE [LARGE SCALE GENOMIC DNA]</scope>
    <source>
        <strain evidence="3">S1</strain>
    </source>
</reference>
<dbReference type="EMBL" id="CCAE010000047">
    <property type="protein sequence ID" value="CDN89596.1"/>
    <property type="molecule type" value="Genomic_DNA"/>
</dbReference>
<accession>A0A1L1PUA5</accession>
<keyword evidence="3" id="KW-1185">Reference proteome</keyword>
<gene>
    <name evidence="2" type="ORF">BN948_04035</name>
</gene>
<evidence type="ECO:0008006" key="4">
    <source>
        <dbReference type="Google" id="ProtNLM"/>
    </source>
</evidence>
<evidence type="ECO:0000256" key="1">
    <source>
        <dbReference type="SAM" id="SignalP"/>
    </source>
</evidence>
<feature type="chain" id="PRO_5009681664" description="Auto-transporter adhesin head GIN domain-containing protein" evidence="1">
    <location>
        <begin position="31"/>
        <end position="134"/>
    </location>
</feature>
<feature type="signal peptide" evidence="1">
    <location>
        <begin position="1"/>
        <end position="30"/>
    </location>
</feature>
<reference evidence="3" key="1">
    <citation type="submission" date="2014-02" db="EMBL/GenBank/DDBJ databases">
        <authorList>
            <person name="Gan H."/>
        </authorList>
    </citation>
    <scope>NUCLEOTIDE SEQUENCE [LARGE SCALE GENOMIC DNA]</scope>
    <source>
        <strain evidence="3">S1</strain>
    </source>
</reference>
<keyword evidence="1" id="KW-0732">Signal</keyword>